<dbReference type="RefSeq" id="WP_089478934.1">
    <property type="nucleotide sequence ID" value="NZ_MUGS01000009.1"/>
</dbReference>
<evidence type="ECO:0000313" key="1">
    <source>
        <dbReference type="EMBL" id="OXG07720.1"/>
    </source>
</evidence>
<evidence type="ECO:0000313" key="2">
    <source>
        <dbReference type="Proteomes" id="UP000214684"/>
    </source>
</evidence>
<accession>A0A227PCT8</accession>
<organism evidence="1 2">
    <name type="scientific">Flavobacterium araucananum</name>
    <dbReference type="NCBI Taxonomy" id="946678"/>
    <lineage>
        <taxon>Bacteria</taxon>
        <taxon>Pseudomonadati</taxon>
        <taxon>Bacteroidota</taxon>
        <taxon>Flavobacteriia</taxon>
        <taxon>Flavobacteriales</taxon>
        <taxon>Flavobacteriaceae</taxon>
        <taxon>Flavobacterium</taxon>
    </lineage>
</organism>
<name>A0A227PCT8_9FLAO</name>
<dbReference type="AlphaFoldDB" id="A0A227PCT8"/>
<keyword evidence="2" id="KW-1185">Reference proteome</keyword>
<sequence length="206" mass="23965">MSDKNKNFENFVSKDAKLKLRVTYQDYEREKNGKHTEVIKAELPKIDKDLPFIELEGKFTATVPYTLEGWSKGIDLSKEGPEKLEAEVKGRMNEIADLYQNKDIEGLIREQYKRMQEVDQSYYFHTKKNSEDLLVELQESLNESKKTELLEGKMKLMANGKLVTILVDKGVFFNEGIIRTDIGDSYAFYPQYFYRPSPGAKLEIIR</sequence>
<proteinExistence type="predicted"/>
<gene>
    <name evidence="1" type="ORF">B0A64_07670</name>
</gene>
<dbReference type="Proteomes" id="UP000214684">
    <property type="component" value="Unassembled WGS sequence"/>
</dbReference>
<dbReference type="EMBL" id="MUGS01000009">
    <property type="protein sequence ID" value="OXG07720.1"/>
    <property type="molecule type" value="Genomic_DNA"/>
</dbReference>
<comment type="caution">
    <text evidence="1">The sequence shown here is derived from an EMBL/GenBank/DDBJ whole genome shotgun (WGS) entry which is preliminary data.</text>
</comment>
<protein>
    <submittedName>
        <fullName evidence="1">Uncharacterized protein</fullName>
    </submittedName>
</protein>
<dbReference type="OrthoDB" id="1149023at2"/>
<reference evidence="1 2" key="1">
    <citation type="submission" date="2016-11" db="EMBL/GenBank/DDBJ databases">
        <title>Whole genomes of Flavobacteriaceae.</title>
        <authorList>
            <person name="Stine C."/>
            <person name="Li C."/>
            <person name="Tadesse D."/>
        </authorList>
    </citation>
    <scope>NUCLEOTIDE SEQUENCE [LARGE SCALE GENOMIC DNA]</scope>
    <source>
        <strain evidence="1 2">DSM 24704</strain>
    </source>
</reference>